<reference evidence="2" key="1">
    <citation type="submission" date="2017-02" db="UniProtKB">
        <authorList>
            <consortium name="WormBaseParasite"/>
        </authorList>
    </citation>
    <scope>IDENTIFICATION</scope>
</reference>
<dbReference type="Proteomes" id="UP000038045">
    <property type="component" value="Unplaced"/>
</dbReference>
<dbReference type="WBParaSite" id="PTRK_0001461900.1">
    <property type="protein sequence ID" value="PTRK_0001461900.1"/>
    <property type="gene ID" value="PTRK_0001461900"/>
</dbReference>
<protein>
    <submittedName>
        <fullName evidence="2">Leucine-rich repeat containing protein</fullName>
    </submittedName>
</protein>
<dbReference type="AlphaFoldDB" id="A0A0N5A001"/>
<sequence>MSLEKILSQSHISRNIISNIDSLVDISNLFDTSPFIYNDLANITIKKDISVSSNSLLIFQVPIEYGVQIDLNKIRMNFEDKYGTIEEIYEHLTSLKNKFEHVNTIEIEVDDFNHQVELPILDQYFTKFALFIDDLFDLCPNADTLHIESTNIFQLSIIKKLKSSKIRVIKNSFSSSSEINTNFIYDPNECIVENLKGLEEYYFCLDEIDFYSKPKHVQIFSGVVKYLGEQKKGKINIDGSISTRRFKLFEKFIKIVQRYNVDIGLSINFYSNELLLKKYKGKILNDERFVLKNVTEFDVYICNFCIFKTFLDTLPCFKYLKVIRILVGETLIQHMMDHGTIFSEEFKLKLSSNFKNIQEVYLKFFTYYPENKKEQSILNVNETANHFLSCLGEQVKLLYLEGIPNMDNKMAKIISKKCPNLEDIGLSPFDTIDINFFENMKKLKTIYFNDCYEINIPLHVEMVISDCLMYDENATICNMNAKESFNFFKSMFKRSFRNCIRNCDRGRLIYNILFDKMVSWNVYLKKLSKYTKINEL</sequence>
<organism evidence="1 2">
    <name type="scientific">Parastrongyloides trichosuri</name>
    <name type="common">Possum-specific nematode worm</name>
    <dbReference type="NCBI Taxonomy" id="131310"/>
    <lineage>
        <taxon>Eukaryota</taxon>
        <taxon>Metazoa</taxon>
        <taxon>Ecdysozoa</taxon>
        <taxon>Nematoda</taxon>
        <taxon>Chromadorea</taxon>
        <taxon>Rhabditida</taxon>
        <taxon>Tylenchina</taxon>
        <taxon>Panagrolaimomorpha</taxon>
        <taxon>Strongyloidoidea</taxon>
        <taxon>Strongyloididae</taxon>
        <taxon>Parastrongyloides</taxon>
    </lineage>
</organism>
<evidence type="ECO:0000313" key="1">
    <source>
        <dbReference type="Proteomes" id="UP000038045"/>
    </source>
</evidence>
<keyword evidence="1" id="KW-1185">Reference proteome</keyword>
<evidence type="ECO:0000313" key="2">
    <source>
        <dbReference type="WBParaSite" id="PTRK_0001461900.1"/>
    </source>
</evidence>
<proteinExistence type="predicted"/>
<name>A0A0N5A001_PARTI</name>
<accession>A0A0N5A001</accession>